<evidence type="ECO:0000313" key="1">
    <source>
        <dbReference type="EMBL" id="KAI4383410.1"/>
    </source>
</evidence>
<dbReference type="EMBL" id="CM042882">
    <property type="protein sequence ID" value="KAI4383410.1"/>
    <property type="molecule type" value="Genomic_DNA"/>
</dbReference>
<protein>
    <submittedName>
        <fullName evidence="1">Uncharacterized protein</fullName>
    </submittedName>
</protein>
<gene>
    <name evidence="1" type="ORF">MLD38_009252</name>
</gene>
<keyword evidence="2" id="KW-1185">Reference proteome</keyword>
<accession>A0ACB9RWX8</accession>
<dbReference type="Proteomes" id="UP001057402">
    <property type="component" value="Chromosome 3"/>
</dbReference>
<comment type="caution">
    <text evidence="1">The sequence shown here is derived from an EMBL/GenBank/DDBJ whole genome shotgun (WGS) entry which is preliminary data.</text>
</comment>
<organism evidence="1 2">
    <name type="scientific">Melastoma candidum</name>
    <dbReference type="NCBI Taxonomy" id="119954"/>
    <lineage>
        <taxon>Eukaryota</taxon>
        <taxon>Viridiplantae</taxon>
        <taxon>Streptophyta</taxon>
        <taxon>Embryophyta</taxon>
        <taxon>Tracheophyta</taxon>
        <taxon>Spermatophyta</taxon>
        <taxon>Magnoliopsida</taxon>
        <taxon>eudicotyledons</taxon>
        <taxon>Gunneridae</taxon>
        <taxon>Pentapetalae</taxon>
        <taxon>rosids</taxon>
        <taxon>malvids</taxon>
        <taxon>Myrtales</taxon>
        <taxon>Melastomataceae</taxon>
        <taxon>Melastomatoideae</taxon>
        <taxon>Melastomateae</taxon>
        <taxon>Melastoma</taxon>
    </lineage>
</organism>
<evidence type="ECO:0000313" key="2">
    <source>
        <dbReference type="Proteomes" id="UP001057402"/>
    </source>
</evidence>
<proteinExistence type="predicted"/>
<sequence length="188" mass="19425">MSGYKSLALASHTLLVLSIFVHASVASTSGNCPCSPNPTTTIVLYIQSVAYTGMNTNYTGYPVAGIQGTNFGTGQFGTINIFDDTVTIAASPTSTSIGRSRGIYAVADLTGGTLFIMTTIQFIGGQYANSSLNIKGLGTALVNMPVQLAIDGGTNFFNNAIGNVTVVAISRSGPNSILRATINTRKAV</sequence>
<name>A0ACB9RWX8_9MYRT</name>
<reference evidence="2" key="1">
    <citation type="journal article" date="2023" name="Front. Plant Sci.">
        <title>Chromosomal-level genome assembly of Melastoma candidum provides insights into trichome evolution.</title>
        <authorList>
            <person name="Zhong Y."/>
            <person name="Wu W."/>
            <person name="Sun C."/>
            <person name="Zou P."/>
            <person name="Liu Y."/>
            <person name="Dai S."/>
            <person name="Zhou R."/>
        </authorList>
    </citation>
    <scope>NUCLEOTIDE SEQUENCE [LARGE SCALE GENOMIC DNA]</scope>
</reference>